<feature type="transmembrane region" description="Helical" evidence="1">
    <location>
        <begin position="161"/>
        <end position="183"/>
    </location>
</feature>
<dbReference type="PANTHER" id="PTHR33927">
    <property type="entry name" value="TRANSMEMBRANE PROTEIN"/>
    <property type="match status" value="1"/>
</dbReference>
<evidence type="ECO:0000313" key="2">
    <source>
        <dbReference type="EMBL" id="OCK75143.1"/>
    </source>
</evidence>
<sequence>MRGDSATEVDIEEGFKQARDLEQGIPSTTHSCGTSEASCTSISTSTSTSTILSKSDGLPNKRQNRILRNLRHTFLNVYQRLFSLAFIGNMIAFTVILARHRTASHLPLSDLATAASANITVAILVRQDYMINFLFRLCWLVPHSATLRLRCMLAKVYEYGGVHSGAAFASVVWFLLLTITITIDYSQNVTPYSLPIFILTLILLTLFLTILIFTLPALRRKYHNIFEYTHRYLGWISIALFWAELLLLTFSIAHKTSKTPAYVLIRLPTFWFLVITTVHIILPWLFLRRVTVTPEILSQHAIRIRFPDTVPRVTGLAIAKHPLGQWHPFASFPDTTGNNSPTFSAAINPSNPTKPLSTSGCSLLVSRAGDWTTDAIANPRTSYYLRGLPRTGVLSMACIFSRVVIVTTGSGIGPCLSFLLSQSQATTPSSPASLTHNVRRTHHTRRTHSHIIWSTPSPLKTYGAEICALVMGADEGAMVIDTRESGRPDMVTLAWEMYRRVEAEAVFVISNPALTRKVVYGMQARGVPAFGPIWDS</sequence>
<keyword evidence="1" id="KW-0812">Transmembrane</keyword>
<feature type="transmembrane region" description="Helical" evidence="1">
    <location>
        <begin position="265"/>
        <end position="287"/>
    </location>
</feature>
<gene>
    <name evidence="2" type="ORF">K432DRAFT_309201</name>
</gene>
<dbReference type="PANTHER" id="PTHR33927:SF5">
    <property type="entry name" value="ENZYME, PUTATIVE (AFU_ORTHOLOGUE AFUA_8G01222)-RELATED"/>
    <property type="match status" value="1"/>
</dbReference>
<keyword evidence="1" id="KW-1133">Transmembrane helix</keyword>
<organism evidence="2 3">
    <name type="scientific">Lepidopterella palustris CBS 459.81</name>
    <dbReference type="NCBI Taxonomy" id="1314670"/>
    <lineage>
        <taxon>Eukaryota</taxon>
        <taxon>Fungi</taxon>
        <taxon>Dikarya</taxon>
        <taxon>Ascomycota</taxon>
        <taxon>Pezizomycotina</taxon>
        <taxon>Dothideomycetes</taxon>
        <taxon>Pleosporomycetidae</taxon>
        <taxon>Mytilinidiales</taxon>
        <taxon>Argynnaceae</taxon>
        <taxon>Lepidopterella</taxon>
    </lineage>
</organism>
<feature type="transmembrane region" description="Helical" evidence="1">
    <location>
        <begin position="195"/>
        <end position="218"/>
    </location>
</feature>
<dbReference type="OrthoDB" id="3142841at2759"/>
<feature type="transmembrane region" description="Helical" evidence="1">
    <location>
        <begin position="77"/>
        <end position="98"/>
    </location>
</feature>
<dbReference type="EMBL" id="KV745357">
    <property type="protein sequence ID" value="OCK75143.1"/>
    <property type="molecule type" value="Genomic_DNA"/>
</dbReference>
<proteinExistence type="predicted"/>
<accession>A0A8E2E0R9</accession>
<keyword evidence="3" id="KW-1185">Reference proteome</keyword>
<protein>
    <recommendedName>
        <fullName evidence="4">Integral membrane protein TmpA</fullName>
    </recommendedName>
</protein>
<keyword evidence="1" id="KW-0472">Membrane</keyword>
<reference evidence="2 3" key="1">
    <citation type="journal article" date="2016" name="Nat. Commun.">
        <title>Ectomycorrhizal ecology is imprinted in the genome of the dominant symbiotic fungus Cenococcum geophilum.</title>
        <authorList>
            <consortium name="DOE Joint Genome Institute"/>
            <person name="Peter M."/>
            <person name="Kohler A."/>
            <person name="Ohm R.A."/>
            <person name="Kuo A."/>
            <person name="Krutzmann J."/>
            <person name="Morin E."/>
            <person name="Arend M."/>
            <person name="Barry K.W."/>
            <person name="Binder M."/>
            <person name="Choi C."/>
            <person name="Clum A."/>
            <person name="Copeland A."/>
            <person name="Grisel N."/>
            <person name="Haridas S."/>
            <person name="Kipfer T."/>
            <person name="LaButti K."/>
            <person name="Lindquist E."/>
            <person name="Lipzen A."/>
            <person name="Maire R."/>
            <person name="Meier B."/>
            <person name="Mihaltcheva S."/>
            <person name="Molinier V."/>
            <person name="Murat C."/>
            <person name="Poggeler S."/>
            <person name="Quandt C.A."/>
            <person name="Sperisen C."/>
            <person name="Tritt A."/>
            <person name="Tisserant E."/>
            <person name="Crous P.W."/>
            <person name="Henrissat B."/>
            <person name="Nehls U."/>
            <person name="Egli S."/>
            <person name="Spatafora J.W."/>
            <person name="Grigoriev I.V."/>
            <person name="Martin F.M."/>
        </authorList>
    </citation>
    <scope>NUCLEOTIDE SEQUENCE [LARGE SCALE GENOMIC DNA]</scope>
    <source>
        <strain evidence="2 3">CBS 459.81</strain>
    </source>
</reference>
<evidence type="ECO:0008006" key="4">
    <source>
        <dbReference type="Google" id="ProtNLM"/>
    </source>
</evidence>
<name>A0A8E2E0R9_9PEZI</name>
<feature type="transmembrane region" description="Helical" evidence="1">
    <location>
        <begin position="105"/>
        <end position="125"/>
    </location>
</feature>
<dbReference type="Proteomes" id="UP000250266">
    <property type="component" value="Unassembled WGS sequence"/>
</dbReference>
<dbReference type="AlphaFoldDB" id="A0A8E2E0R9"/>
<evidence type="ECO:0000256" key="1">
    <source>
        <dbReference type="SAM" id="Phobius"/>
    </source>
</evidence>
<dbReference type="InterPro" id="IPR052979">
    <property type="entry name" value="Adenylate-forming_domain"/>
</dbReference>
<evidence type="ECO:0000313" key="3">
    <source>
        <dbReference type="Proteomes" id="UP000250266"/>
    </source>
</evidence>
<feature type="transmembrane region" description="Helical" evidence="1">
    <location>
        <begin position="230"/>
        <end position="253"/>
    </location>
</feature>